<dbReference type="InterPro" id="IPR057169">
    <property type="entry name" value="DUF7847"/>
</dbReference>
<sequence length="302" mass="33353">MDEKFSRPKGFGQILDHTFGLSKRHFKDFFLILLVFLGPIYLLQAFIQLVSGVSFFREVGAGETWFEQMVMSFGETENASLAADLGIALVGLVTIFVAPVATAAIMFAIDHLRKGEDYTVGSVIKQAFSRYWPMLGSTILFCLIAFGLFVVPVILVTIAGVVGAIVFPIVGIILAIVLFLGFAVGIGLLLTRWSFYFGAVIFEEETPGLSRSWKLTKGRTWVLFGLFIIFSLIITVISTTLELTFGMLLGNSVLLSLIISAASIFTTMIFTVGYAVMYFDLKIRNDADDLKEMIGEYHTPQI</sequence>
<dbReference type="EMBL" id="QYTV02000001">
    <property type="protein sequence ID" value="RST77157.1"/>
    <property type="molecule type" value="Genomic_DNA"/>
</dbReference>
<keyword evidence="4" id="KW-1185">Reference proteome</keyword>
<organism evidence="3 4">
    <name type="scientific">Siminovitchia acidinfaciens</name>
    <dbReference type="NCBI Taxonomy" id="2321395"/>
    <lineage>
        <taxon>Bacteria</taxon>
        <taxon>Bacillati</taxon>
        <taxon>Bacillota</taxon>
        <taxon>Bacilli</taxon>
        <taxon>Bacillales</taxon>
        <taxon>Bacillaceae</taxon>
        <taxon>Siminovitchia</taxon>
    </lineage>
</organism>
<evidence type="ECO:0000259" key="2">
    <source>
        <dbReference type="Pfam" id="PF25231"/>
    </source>
</evidence>
<feature type="transmembrane region" description="Helical" evidence="1">
    <location>
        <begin position="253"/>
        <end position="276"/>
    </location>
</feature>
<feature type="domain" description="DUF7847" evidence="2">
    <location>
        <begin position="37"/>
        <end position="278"/>
    </location>
</feature>
<proteinExistence type="predicted"/>
<evidence type="ECO:0000313" key="3">
    <source>
        <dbReference type="EMBL" id="RST77157.1"/>
    </source>
</evidence>
<name>A0A429Y6S4_9BACI</name>
<dbReference type="Proteomes" id="UP000287156">
    <property type="component" value="Unassembled WGS sequence"/>
</dbReference>
<accession>A0A429Y6S4</accession>
<keyword evidence="1" id="KW-0472">Membrane</keyword>
<comment type="caution">
    <text evidence="3">The sequence shown here is derived from an EMBL/GenBank/DDBJ whole genome shotgun (WGS) entry which is preliminary data.</text>
</comment>
<dbReference type="RefSeq" id="WP_126046886.1">
    <property type="nucleotide sequence ID" value="NZ_QYTV02000001.1"/>
</dbReference>
<gene>
    <name evidence="3" type="ORF">D4T97_001270</name>
</gene>
<keyword evidence="1" id="KW-1133">Transmembrane helix</keyword>
<dbReference type="PANTHER" id="PTHR33133">
    <property type="entry name" value="OS08G0107100 PROTEIN-RELATED"/>
    <property type="match status" value="1"/>
</dbReference>
<dbReference type="PANTHER" id="PTHR33133:SF1">
    <property type="entry name" value="EXPRESSED PROTEIN-RELATED"/>
    <property type="match status" value="1"/>
</dbReference>
<feature type="transmembrane region" description="Helical" evidence="1">
    <location>
        <begin position="221"/>
        <end position="241"/>
    </location>
</feature>
<dbReference type="Pfam" id="PF25231">
    <property type="entry name" value="DUF7847"/>
    <property type="match status" value="1"/>
</dbReference>
<feature type="transmembrane region" description="Helical" evidence="1">
    <location>
        <begin position="165"/>
        <end position="190"/>
    </location>
</feature>
<reference evidence="3" key="1">
    <citation type="submission" date="2018-12" db="EMBL/GenBank/DDBJ databases">
        <authorList>
            <person name="Sun L."/>
            <person name="Chen Z."/>
        </authorList>
    </citation>
    <scope>NUCLEOTIDE SEQUENCE [LARGE SCALE GENOMIC DNA]</scope>
    <source>
        <strain evidence="3">3-2-2</strain>
    </source>
</reference>
<feature type="transmembrane region" description="Helical" evidence="1">
    <location>
        <begin position="85"/>
        <end position="110"/>
    </location>
</feature>
<dbReference type="OrthoDB" id="2375893at2"/>
<protein>
    <recommendedName>
        <fullName evidence="2">DUF7847 domain-containing protein</fullName>
    </recommendedName>
</protein>
<keyword evidence="1" id="KW-0812">Transmembrane</keyword>
<dbReference type="AlphaFoldDB" id="A0A429Y6S4"/>
<feature type="transmembrane region" description="Helical" evidence="1">
    <location>
        <begin position="131"/>
        <end position="159"/>
    </location>
</feature>
<evidence type="ECO:0000313" key="4">
    <source>
        <dbReference type="Proteomes" id="UP000287156"/>
    </source>
</evidence>
<feature type="transmembrane region" description="Helical" evidence="1">
    <location>
        <begin position="29"/>
        <end position="47"/>
    </location>
</feature>
<evidence type="ECO:0000256" key="1">
    <source>
        <dbReference type="SAM" id="Phobius"/>
    </source>
</evidence>